<dbReference type="GO" id="GO:0045893">
    <property type="term" value="P:positive regulation of DNA-templated transcription"/>
    <property type="evidence" value="ECO:0007669"/>
    <property type="project" value="TreeGrafter"/>
</dbReference>
<dbReference type="Proteomes" id="UP000623129">
    <property type="component" value="Unassembled WGS sequence"/>
</dbReference>
<keyword evidence="3" id="KW-0238">DNA-binding</keyword>
<evidence type="ECO:0000256" key="4">
    <source>
        <dbReference type="ARBA" id="ARBA00023163"/>
    </source>
</evidence>
<comment type="caution">
    <text evidence="8">The sequence shown here is derived from an EMBL/GenBank/DDBJ whole genome shotgun (WGS) entry which is preliminary data.</text>
</comment>
<dbReference type="SMART" id="SM00338">
    <property type="entry name" value="BRLZ"/>
    <property type="match status" value="1"/>
</dbReference>
<keyword evidence="9" id="KW-1185">Reference proteome</keyword>
<accession>A0A833R611</accession>
<keyword evidence="4" id="KW-0804">Transcription</keyword>
<keyword evidence="2" id="KW-0805">Transcription regulation</keyword>
<protein>
    <submittedName>
        <fullName evidence="8">Basic leucine zipper 1-like protein</fullName>
    </submittedName>
</protein>
<dbReference type="SUPFAM" id="SSF57959">
    <property type="entry name" value="Leucine zipper domain"/>
    <property type="match status" value="1"/>
</dbReference>
<comment type="subcellular location">
    <subcellularLocation>
        <location evidence="1">Nucleus</location>
    </subcellularLocation>
</comment>
<dbReference type="PROSITE" id="PS00036">
    <property type="entry name" value="BZIP_BASIC"/>
    <property type="match status" value="1"/>
</dbReference>
<evidence type="ECO:0000256" key="6">
    <source>
        <dbReference type="SAM" id="MobiDB-lite"/>
    </source>
</evidence>
<name>A0A833R611_9POAL</name>
<feature type="domain" description="BZIP" evidence="7">
    <location>
        <begin position="48"/>
        <end position="102"/>
    </location>
</feature>
<dbReference type="GO" id="GO:0005634">
    <property type="term" value="C:nucleus"/>
    <property type="evidence" value="ECO:0007669"/>
    <property type="project" value="UniProtKB-SubCell"/>
</dbReference>
<evidence type="ECO:0000256" key="1">
    <source>
        <dbReference type="ARBA" id="ARBA00004123"/>
    </source>
</evidence>
<dbReference type="AlphaFoldDB" id="A0A833R611"/>
<feature type="region of interest" description="Disordered" evidence="6">
    <location>
        <begin position="49"/>
        <end position="71"/>
    </location>
</feature>
<evidence type="ECO:0000313" key="8">
    <source>
        <dbReference type="EMBL" id="KAF3333766.1"/>
    </source>
</evidence>
<dbReference type="InterPro" id="IPR046347">
    <property type="entry name" value="bZIP_sf"/>
</dbReference>
<evidence type="ECO:0000313" key="9">
    <source>
        <dbReference type="Proteomes" id="UP000623129"/>
    </source>
</evidence>
<dbReference type="PROSITE" id="PS50217">
    <property type="entry name" value="BZIP"/>
    <property type="match status" value="1"/>
</dbReference>
<dbReference type="PANTHER" id="PTHR45764">
    <property type="entry name" value="BZIP TRANSCRIPTION FACTOR 44"/>
    <property type="match status" value="1"/>
</dbReference>
<gene>
    <name evidence="8" type="ORF">FCM35_KLT01457</name>
</gene>
<evidence type="ECO:0000256" key="5">
    <source>
        <dbReference type="ARBA" id="ARBA00023242"/>
    </source>
</evidence>
<evidence type="ECO:0000259" key="7">
    <source>
        <dbReference type="PROSITE" id="PS50217"/>
    </source>
</evidence>
<dbReference type="GO" id="GO:0003700">
    <property type="term" value="F:DNA-binding transcription factor activity"/>
    <property type="evidence" value="ECO:0007669"/>
    <property type="project" value="InterPro"/>
</dbReference>
<evidence type="ECO:0000256" key="3">
    <source>
        <dbReference type="ARBA" id="ARBA00023125"/>
    </source>
</evidence>
<reference evidence="8" key="1">
    <citation type="submission" date="2020-01" db="EMBL/GenBank/DDBJ databases">
        <title>Genome sequence of Kobresia littledalei, the first chromosome-level genome in the family Cyperaceae.</title>
        <authorList>
            <person name="Qu G."/>
        </authorList>
    </citation>
    <scope>NUCLEOTIDE SEQUENCE</scope>
    <source>
        <strain evidence="8">C.B.Clarke</strain>
        <tissue evidence="8">Leaf</tissue>
    </source>
</reference>
<dbReference type="GO" id="GO:0000976">
    <property type="term" value="F:transcription cis-regulatory region binding"/>
    <property type="evidence" value="ECO:0007669"/>
    <property type="project" value="TreeGrafter"/>
</dbReference>
<dbReference type="PANTHER" id="PTHR45764:SF21">
    <property type="entry name" value="OS03G0770000 PROTEIN"/>
    <property type="match status" value="1"/>
</dbReference>
<dbReference type="InterPro" id="IPR004827">
    <property type="entry name" value="bZIP"/>
</dbReference>
<dbReference type="Pfam" id="PF00170">
    <property type="entry name" value="bZIP_1"/>
    <property type="match status" value="1"/>
</dbReference>
<evidence type="ECO:0000256" key="2">
    <source>
        <dbReference type="ARBA" id="ARBA00023015"/>
    </source>
</evidence>
<dbReference type="FunFam" id="1.20.5.170:FF:000020">
    <property type="entry name" value="BZIP transcription factor"/>
    <property type="match status" value="1"/>
</dbReference>
<organism evidence="8 9">
    <name type="scientific">Carex littledalei</name>
    <dbReference type="NCBI Taxonomy" id="544730"/>
    <lineage>
        <taxon>Eukaryota</taxon>
        <taxon>Viridiplantae</taxon>
        <taxon>Streptophyta</taxon>
        <taxon>Embryophyta</taxon>
        <taxon>Tracheophyta</taxon>
        <taxon>Spermatophyta</taxon>
        <taxon>Magnoliopsida</taxon>
        <taxon>Liliopsida</taxon>
        <taxon>Poales</taxon>
        <taxon>Cyperaceae</taxon>
        <taxon>Cyperoideae</taxon>
        <taxon>Cariceae</taxon>
        <taxon>Carex</taxon>
        <taxon>Carex subgen. Euthyceras</taxon>
    </lineage>
</organism>
<dbReference type="EMBL" id="SWLB01000010">
    <property type="protein sequence ID" value="KAF3333766.1"/>
    <property type="molecule type" value="Genomic_DNA"/>
</dbReference>
<proteinExistence type="predicted"/>
<keyword evidence="5" id="KW-0539">Nucleus</keyword>
<dbReference type="OrthoDB" id="679596at2759"/>
<sequence length="164" mass="18590">MLSDNSSPDLPFLLDPDYTSGLGFSENSLSDPTELEPVRQAQPLSVAEQRRLRRKISNRESARRSRARKQHHLEGLRAKFARLQAEKQNLSNQFRAISSRTELVMCQNFRLQAESILLRRRLAEAKRVLILRQLQRLVVSPCNGFGPVSGSLFGYDQALASLIS</sequence>
<dbReference type="Gene3D" id="1.20.5.170">
    <property type="match status" value="1"/>
</dbReference>